<dbReference type="EMBL" id="WLZY01000006">
    <property type="protein sequence ID" value="NDL58916.1"/>
    <property type="molecule type" value="Genomic_DNA"/>
</dbReference>
<evidence type="ECO:0000313" key="3">
    <source>
        <dbReference type="Proteomes" id="UP000460435"/>
    </source>
</evidence>
<accession>A0A7K3M6L4</accession>
<comment type="caution">
    <text evidence="2">The sequence shown here is derived from an EMBL/GenBank/DDBJ whole genome shotgun (WGS) entry which is preliminary data.</text>
</comment>
<evidence type="ECO:0000313" key="2">
    <source>
        <dbReference type="EMBL" id="NDL58916.1"/>
    </source>
</evidence>
<keyword evidence="1" id="KW-0472">Membrane</keyword>
<organism evidence="2 3">
    <name type="scientific">Phytoactinopolyspora mesophila</name>
    <dbReference type="NCBI Taxonomy" id="2650750"/>
    <lineage>
        <taxon>Bacteria</taxon>
        <taxon>Bacillati</taxon>
        <taxon>Actinomycetota</taxon>
        <taxon>Actinomycetes</taxon>
        <taxon>Jiangellales</taxon>
        <taxon>Jiangellaceae</taxon>
        <taxon>Phytoactinopolyspora</taxon>
    </lineage>
</organism>
<gene>
    <name evidence="2" type="ORF">F7O44_17750</name>
</gene>
<sequence length="65" mass="7035">MLLLFLRTRVDRAQRHSQRGASAMEFVIITAVLVALAAAVGLIIYNLVTDKADEINIPDTPGGDL</sequence>
<keyword evidence="3" id="KW-1185">Reference proteome</keyword>
<name>A0A7K3M6L4_9ACTN</name>
<evidence type="ECO:0000256" key="1">
    <source>
        <dbReference type="SAM" id="Phobius"/>
    </source>
</evidence>
<dbReference type="Proteomes" id="UP000460435">
    <property type="component" value="Unassembled WGS sequence"/>
</dbReference>
<dbReference type="AlphaFoldDB" id="A0A7K3M6L4"/>
<proteinExistence type="predicted"/>
<feature type="transmembrane region" description="Helical" evidence="1">
    <location>
        <begin position="21"/>
        <end position="45"/>
    </location>
</feature>
<reference evidence="2 3" key="1">
    <citation type="submission" date="2019-11" db="EMBL/GenBank/DDBJ databases">
        <authorList>
            <person name="Li X.-J."/>
            <person name="Feng X.-M."/>
        </authorList>
    </citation>
    <scope>NUCLEOTIDE SEQUENCE [LARGE SCALE GENOMIC DNA]</scope>
    <source>
        <strain evidence="2 3">XMNu-373</strain>
    </source>
</reference>
<protein>
    <submittedName>
        <fullName evidence="2">Uncharacterized protein</fullName>
    </submittedName>
</protein>
<keyword evidence="1" id="KW-0812">Transmembrane</keyword>
<keyword evidence="1" id="KW-1133">Transmembrane helix</keyword>